<dbReference type="Pfam" id="PF04212">
    <property type="entry name" value="MIT"/>
    <property type="match status" value="1"/>
</dbReference>
<dbReference type="Gene3D" id="3.90.70.10">
    <property type="entry name" value="Cysteine proteinases"/>
    <property type="match status" value="1"/>
</dbReference>
<dbReference type="EMBL" id="JARGDH010000005">
    <property type="protein sequence ID" value="KAL0268636.1"/>
    <property type="molecule type" value="Genomic_DNA"/>
</dbReference>
<accession>A0AAW2HFL9</accession>
<dbReference type="PANTHER" id="PTHR46143:SF1">
    <property type="entry name" value="CALPAIN-7"/>
    <property type="match status" value="1"/>
</dbReference>
<evidence type="ECO:0000256" key="3">
    <source>
        <dbReference type="ARBA" id="ARBA00022801"/>
    </source>
</evidence>
<evidence type="ECO:0000256" key="7">
    <source>
        <dbReference type="SAM" id="MobiDB-lite"/>
    </source>
</evidence>
<dbReference type="InterPro" id="IPR051297">
    <property type="entry name" value="PalB/RIM13"/>
</dbReference>
<dbReference type="PROSITE" id="PS50203">
    <property type="entry name" value="CALPAIN_CAT"/>
    <property type="match status" value="1"/>
</dbReference>
<dbReference type="InterPro" id="IPR022684">
    <property type="entry name" value="Calpain_cysteine_protease"/>
</dbReference>
<dbReference type="Gene3D" id="1.20.58.80">
    <property type="entry name" value="Phosphotransferase system, lactose/cellobiose-type IIA subunit"/>
    <property type="match status" value="2"/>
</dbReference>
<dbReference type="Pfam" id="PF00648">
    <property type="entry name" value="Peptidase_C2"/>
    <property type="match status" value="1"/>
</dbReference>
<dbReference type="CDD" id="cd00044">
    <property type="entry name" value="CysPc"/>
    <property type="match status" value="1"/>
</dbReference>
<dbReference type="SUPFAM" id="SSF49758">
    <property type="entry name" value="Calpain large subunit, middle domain (domain III)"/>
    <property type="match status" value="2"/>
</dbReference>
<dbReference type="InterPro" id="IPR001300">
    <property type="entry name" value="Peptidase_C2_calpain_cat"/>
</dbReference>
<feature type="active site" evidence="5 6">
    <location>
        <position position="288"/>
    </location>
</feature>
<dbReference type="InterPro" id="IPR022682">
    <property type="entry name" value="Calpain_domain_III"/>
</dbReference>
<evidence type="ECO:0000256" key="2">
    <source>
        <dbReference type="ARBA" id="ARBA00022670"/>
    </source>
</evidence>
<feature type="active site" evidence="5 6">
    <location>
        <position position="456"/>
    </location>
</feature>
<dbReference type="SUPFAM" id="SSF116846">
    <property type="entry name" value="MIT domain"/>
    <property type="match status" value="2"/>
</dbReference>
<name>A0AAW2HFL9_9NEOP</name>
<protein>
    <recommendedName>
        <fullName evidence="8">Calpain catalytic domain-containing protein</fullName>
    </recommendedName>
</protein>
<dbReference type="GO" id="GO:0004198">
    <property type="term" value="F:calcium-dependent cysteine-type endopeptidase activity"/>
    <property type="evidence" value="ECO:0007669"/>
    <property type="project" value="InterPro"/>
</dbReference>
<comment type="caution">
    <text evidence="9">The sequence shown here is derived from an EMBL/GenBank/DDBJ whole genome shotgun (WGS) entry which is preliminary data.</text>
</comment>
<keyword evidence="2 6" id="KW-0645">Protease</keyword>
<gene>
    <name evidence="9" type="ORF">PYX00_010493</name>
</gene>
<dbReference type="SMART" id="SM00745">
    <property type="entry name" value="MIT"/>
    <property type="match status" value="2"/>
</dbReference>
<evidence type="ECO:0000256" key="1">
    <source>
        <dbReference type="ARBA" id="ARBA00007623"/>
    </source>
</evidence>
<evidence type="ECO:0000256" key="5">
    <source>
        <dbReference type="PIRSR" id="PIRSR622684-1"/>
    </source>
</evidence>
<keyword evidence="4 6" id="KW-0788">Thiol protease</keyword>
<dbReference type="InterPro" id="IPR038765">
    <property type="entry name" value="Papain-like_cys_pep_sf"/>
</dbReference>
<evidence type="ECO:0000256" key="6">
    <source>
        <dbReference type="PROSITE-ProRule" id="PRU00239"/>
    </source>
</evidence>
<dbReference type="GO" id="GO:0006508">
    <property type="term" value="P:proteolysis"/>
    <property type="evidence" value="ECO:0007669"/>
    <property type="project" value="UniProtKB-KW"/>
</dbReference>
<dbReference type="SMART" id="SM00230">
    <property type="entry name" value="CysPc"/>
    <property type="match status" value="1"/>
</dbReference>
<comment type="similarity">
    <text evidence="1">Belongs to the peptidase C2 family.</text>
</comment>
<reference evidence="9" key="1">
    <citation type="journal article" date="2024" name="Gigascience">
        <title>Chromosome-level genome of the poultry shaft louse Menopon gallinae provides insight into the host-switching and adaptive evolution of parasitic lice.</title>
        <authorList>
            <person name="Xu Y."/>
            <person name="Ma L."/>
            <person name="Liu S."/>
            <person name="Liang Y."/>
            <person name="Liu Q."/>
            <person name="He Z."/>
            <person name="Tian L."/>
            <person name="Duan Y."/>
            <person name="Cai W."/>
            <person name="Li H."/>
            <person name="Song F."/>
        </authorList>
    </citation>
    <scope>NUCLEOTIDE SEQUENCE</scope>
    <source>
        <strain evidence="9">Cailab_2023a</strain>
    </source>
</reference>
<feature type="region of interest" description="Disordered" evidence="7">
    <location>
        <begin position="155"/>
        <end position="190"/>
    </location>
</feature>
<dbReference type="Pfam" id="PF01067">
    <property type="entry name" value="Calpain_III"/>
    <property type="match status" value="1"/>
</dbReference>
<dbReference type="Gene3D" id="2.60.120.380">
    <property type="match status" value="2"/>
</dbReference>
<evidence type="ECO:0000313" key="9">
    <source>
        <dbReference type="EMBL" id="KAL0268636.1"/>
    </source>
</evidence>
<dbReference type="SMART" id="SM00720">
    <property type="entry name" value="calpain_III"/>
    <property type="match status" value="1"/>
</dbReference>
<keyword evidence="3 6" id="KW-0378">Hydrolase</keyword>
<dbReference type="InterPro" id="IPR022683">
    <property type="entry name" value="Calpain_III"/>
</dbReference>
<proteinExistence type="inferred from homology"/>
<feature type="active site" evidence="5 6">
    <location>
        <position position="476"/>
    </location>
</feature>
<dbReference type="InterPro" id="IPR007330">
    <property type="entry name" value="MIT_dom"/>
</dbReference>
<feature type="domain" description="Calpain catalytic" evidence="8">
    <location>
        <begin position="236"/>
        <end position="538"/>
    </location>
</feature>
<dbReference type="AlphaFoldDB" id="A0AAW2HFL9"/>
<dbReference type="PRINTS" id="PR00704">
    <property type="entry name" value="CALPAIN"/>
</dbReference>
<dbReference type="InterPro" id="IPR036213">
    <property type="entry name" value="Calpain_III_sf"/>
</dbReference>
<dbReference type="SUPFAM" id="SSF54001">
    <property type="entry name" value="Cysteine proteinases"/>
    <property type="match status" value="1"/>
</dbReference>
<dbReference type="PANTHER" id="PTHR46143">
    <property type="entry name" value="CALPAIN-7"/>
    <property type="match status" value="1"/>
</dbReference>
<evidence type="ECO:0000256" key="4">
    <source>
        <dbReference type="ARBA" id="ARBA00022807"/>
    </source>
</evidence>
<organism evidence="9">
    <name type="scientific">Menopon gallinae</name>
    <name type="common">poultry shaft louse</name>
    <dbReference type="NCBI Taxonomy" id="328185"/>
    <lineage>
        <taxon>Eukaryota</taxon>
        <taxon>Metazoa</taxon>
        <taxon>Ecdysozoa</taxon>
        <taxon>Arthropoda</taxon>
        <taxon>Hexapoda</taxon>
        <taxon>Insecta</taxon>
        <taxon>Pterygota</taxon>
        <taxon>Neoptera</taxon>
        <taxon>Paraneoptera</taxon>
        <taxon>Psocodea</taxon>
        <taxon>Troctomorpha</taxon>
        <taxon>Phthiraptera</taxon>
        <taxon>Amblycera</taxon>
        <taxon>Menoponidae</taxon>
        <taxon>Menopon</taxon>
    </lineage>
</organism>
<sequence length="811" mass="91980">MPSEAENALTLSKKAVQFDQLGNVQAAIYYYREAAKYLQVQIINTPEDVSEHEQLKSAALSYLKRADALEESLKKTEEKPAQSESQQILQRCNFLFSQALDADERGHKDIAVDLYGQTVEFVLSLKNKCDHIVQSKLTTRAEQALDRAEELKGISSKKINEENDEPGDIPADQVTPRGSRPPLHRGSSAHLKVSGGATTYTQEEKQVLLTTSKINGIDYVPFMEIDLRERFQYAIPFTDKNGPLKLSPKQKIDFVKWARPEELHPEPKLISSNGADYFSIKQTIISDCSFVASLAVSALYEMRFKKRLITSIVYPRNKNKEPIYNPFGKYMVKLHINGVPRKVIIDDTLPVGRYGQLLCSYSTNPGEFWISLLEKAYMKVMGGYDFPGSNSNIDLHALTGWIPERIAIRPNDPDFNSSSIFQMLEDRLRVGQCLGTVATGEMSDSQAERTGLVPTHAYAILNVKTVLGIKLLQLKNPWSHVRWRGNYSELDAVHWTPELKAALNFDPDSASMFDNGIFWIDYDSILNFFDVFYLNWNPEIFSYTYCIHQMWSAGVGPVKDVYNIGENPQFRLHIPGSKTGSVWVLLTRHITNVEDFKDNHEFITVLVYKTKGNRVYYPHDPPPYIDGVRINSPHYLCKILLNESSSRTYTLVISQYEKMNNIYYTLRAYSTLPFSLTKIENVCTHIKEINDQWKGESAGGCGNHPETYPNNPTYQLVLESSHNNNTLIVDLKGPKQYQIGFDIRCVLISDNSLNFGRKSSGPYRSGFVIMEMDSVPAATYNITPTTYYPGQEGPFILVVKATCPITLTRIR</sequence>
<evidence type="ECO:0000259" key="8">
    <source>
        <dbReference type="PROSITE" id="PS50203"/>
    </source>
</evidence>
<dbReference type="InterPro" id="IPR036181">
    <property type="entry name" value="MIT_dom_sf"/>
</dbReference>